<dbReference type="InterPro" id="IPR002372">
    <property type="entry name" value="PQQ_rpt_dom"/>
</dbReference>
<name>A0A5C6FBR9_9BACT</name>
<evidence type="ECO:0000313" key="3">
    <source>
        <dbReference type="Proteomes" id="UP000317977"/>
    </source>
</evidence>
<sequence>MIANVTRSFIACIALITTAVADDWPQWRGIDRDGRINEPGLMTSLPDDHLPRKWTVKIGAGYSGPTVADGRVFVTDRGLEDEDGEIERVLCFSAETGEELWKHAYPAAYGDIGYRAGPRASVTIHGDLAISVGAAGQLICFDATNGTIKWQHGLRDEYAVRMPIWGITAAPLVYDDLVIQVVAGAGDACVVAFDLATGKERWRSIDEPAGYSSPILIRQADQDVAVVWTGASISGLDPRSGKVHWRVEMRSRNMPIGVPTPVVANDRLFVSSFYDGSMLIRFSKDELTAAKVWHRVGIDEINTDALHCMISNPLIKGEFIYGADSYGQLRCLDIASGDRIWEDTTAVPKARWATIHTIQDGDREIMQNDQGELIFATLSPTGFQEHSRTKLLAPTRKQLPKRGGVTWSHPAIANGHIYARNDNELMCASLIP</sequence>
<protein>
    <submittedName>
        <fullName evidence="2">Outer membrane biogenesis protein BamB</fullName>
    </submittedName>
</protein>
<gene>
    <name evidence="2" type="ORF">Poly59_04830</name>
</gene>
<dbReference type="InterPro" id="IPR015943">
    <property type="entry name" value="WD40/YVTN_repeat-like_dom_sf"/>
</dbReference>
<dbReference type="AlphaFoldDB" id="A0A5C6FBR9"/>
<dbReference type="Pfam" id="PF13360">
    <property type="entry name" value="PQQ_2"/>
    <property type="match status" value="1"/>
</dbReference>
<dbReference type="Gene3D" id="2.130.10.10">
    <property type="entry name" value="YVTN repeat-like/Quinoprotein amine dehydrogenase"/>
    <property type="match status" value="2"/>
</dbReference>
<dbReference type="EMBL" id="SJPX01000001">
    <property type="protein sequence ID" value="TWU57576.1"/>
    <property type="molecule type" value="Genomic_DNA"/>
</dbReference>
<organism evidence="2 3">
    <name type="scientific">Rubripirellula reticaptiva</name>
    <dbReference type="NCBI Taxonomy" id="2528013"/>
    <lineage>
        <taxon>Bacteria</taxon>
        <taxon>Pseudomonadati</taxon>
        <taxon>Planctomycetota</taxon>
        <taxon>Planctomycetia</taxon>
        <taxon>Pirellulales</taxon>
        <taxon>Pirellulaceae</taxon>
        <taxon>Rubripirellula</taxon>
    </lineage>
</organism>
<dbReference type="Proteomes" id="UP000317977">
    <property type="component" value="Unassembled WGS sequence"/>
</dbReference>
<dbReference type="PANTHER" id="PTHR34512">
    <property type="entry name" value="CELL SURFACE PROTEIN"/>
    <property type="match status" value="1"/>
</dbReference>
<reference evidence="2 3" key="1">
    <citation type="submission" date="2019-02" db="EMBL/GenBank/DDBJ databases">
        <title>Deep-cultivation of Planctomycetes and their phenomic and genomic characterization uncovers novel biology.</title>
        <authorList>
            <person name="Wiegand S."/>
            <person name="Jogler M."/>
            <person name="Boedeker C."/>
            <person name="Pinto D."/>
            <person name="Vollmers J."/>
            <person name="Rivas-Marin E."/>
            <person name="Kohn T."/>
            <person name="Peeters S.H."/>
            <person name="Heuer A."/>
            <person name="Rast P."/>
            <person name="Oberbeckmann S."/>
            <person name="Bunk B."/>
            <person name="Jeske O."/>
            <person name="Meyerdierks A."/>
            <person name="Storesund J.E."/>
            <person name="Kallscheuer N."/>
            <person name="Luecker S."/>
            <person name="Lage O.M."/>
            <person name="Pohl T."/>
            <person name="Merkel B.J."/>
            <person name="Hornburger P."/>
            <person name="Mueller R.-W."/>
            <person name="Bruemmer F."/>
            <person name="Labrenz M."/>
            <person name="Spormann A.M."/>
            <person name="Op Den Camp H."/>
            <person name="Overmann J."/>
            <person name="Amann R."/>
            <person name="Jetten M.S.M."/>
            <person name="Mascher T."/>
            <person name="Medema M.H."/>
            <person name="Devos D.P."/>
            <person name="Kaster A.-K."/>
            <person name="Ovreas L."/>
            <person name="Rohde M."/>
            <person name="Galperin M.Y."/>
            <person name="Jogler C."/>
        </authorList>
    </citation>
    <scope>NUCLEOTIDE SEQUENCE [LARGE SCALE GENOMIC DNA]</scope>
    <source>
        <strain evidence="2 3">Poly59</strain>
    </source>
</reference>
<keyword evidence="3" id="KW-1185">Reference proteome</keyword>
<dbReference type="InterPro" id="IPR011047">
    <property type="entry name" value="Quinoprotein_ADH-like_sf"/>
</dbReference>
<evidence type="ECO:0000259" key="1">
    <source>
        <dbReference type="Pfam" id="PF13360"/>
    </source>
</evidence>
<comment type="caution">
    <text evidence="2">The sequence shown here is derived from an EMBL/GenBank/DDBJ whole genome shotgun (WGS) entry which is preliminary data.</text>
</comment>
<proteinExistence type="predicted"/>
<dbReference type="PANTHER" id="PTHR34512:SF30">
    <property type="entry name" value="OUTER MEMBRANE PROTEIN ASSEMBLY FACTOR BAMB"/>
    <property type="match status" value="1"/>
</dbReference>
<evidence type="ECO:0000313" key="2">
    <source>
        <dbReference type="EMBL" id="TWU57576.1"/>
    </source>
</evidence>
<dbReference type="RefSeq" id="WP_246151322.1">
    <property type="nucleotide sequence ID" value="NZ_SJPX01000001.1"/>
</dbReference>
<dbReference type="SUPFAM" id="SSF50998">
    <property type="entry name" value="Quinoprotein alcohol dehydrogenase-like"/>
    <property type="match status" value="1"/>
</dbReference>
<feature type="domain" description="Pyrrolo-quinoline quinone repeat" evidence="1">
    <location>
        <begin position="190"/>
        <end position="368"/>
    </location>
</feature>
<dbReference type="InterPro" id="IPR018391">
    <property type="entry name" value="PQQ_b-propeller_rpt"/>
</dbReference>
<accession>A0A5C6FBR9</accession>
<dbReference type="SMART" id="SM00564">
    <property type="entry name" value="PQQ"/>
    <property type="match status" value="3"/>
</dbReference>